<accession>A0A127P821</accession>
<sequence length="56" mass="6092">MQQRHVTPAAVPEGFKPKRALAALHGLLGHQPQQATRLASTRFGLNASSKLNVHRP</sequence>
<organism evidence="1">
    <name type="scientific">Collimonas fungivorans</name>
    <dbReference type="NCBI Taxonomy" id="158899"/>
    <lineage>
        <taxon>Bacteria</taxon>
        <taxon>Pseudomonadati</taxon>
        <taxon>Pseudomonadota</taxon>
        <taxon>Betaproteobacteria</taxon>
        <taxon>Burkholderiales</taxon>
        <taxon>Oxalobacteraceae</taxon>
        <taxon>Collimonas</taxon>
    </lineage>
</organism>
<proteinExistence type="predicted"/>
<dbReference type="AlphaFoldDB" id="A0A127P821"/>
<reference evidence="1 2" key="1">
    <citation type="submission" date="2015-11" db="EMBL/GenBank/DDBJ databases">
        <title>Exploring the genomic traits of fungus-feeding bacterial genus Collimonas.</title>
        <authorList>
            <person name="Song C."/>
            <person name="Schmidt R."/>
            <person name="de Jager V."/>
            <person name="Krzyzanowska D."/>
            <person name="Jongedijk E."/>
            <person name="Cankar K."/>
            <person name="Beekwilder J."/>
            <person name="van Veen A."/>
            <person name="de Boer W."/>
            <person name="van Veen J.A."/>
            <person name="Garbeva P."/>
        </authorList>
    </citation>
    <scope>NUCLEOTIDE SEQUENCE [LARGE SCALE GENOMIC DNA]</scope>
    <source>
        <strain evidence="1 2">Ter6</strain>
    </source>
</reference>
<evidence type="ECO:0000313" key="1">
    <source>
        <dbReference type="EMBL" id="AMO93969.1"/>
    </source>
</evidence>
<evidence type="ECO:0000313" key="2">
    <source>
        <dbReference type="Proteomes" id="UP000072421"/>
    </source>
</evidence>
<protein>
    <submittedName>
        <fullName evidence="1">Uncharacterized protein</fullName>
    </submittedName>
</protein>
<name>A0A127P821_9BURK</name>
<dbReference type="PATRIC" id="fig|158899.10.peg.1268"/>
<dbReference type="Proteomes" id="UP000072421">
    <property type="component" value="Chromosome"/>
</dbReference>
<gene>
    <name evidence="1" type="ORF">CFter6_1256</name>
</gene>
<dbReference type="EMBL" id="CP013232">
    <property type="protein sequence ID" value="AMO93969.1"/>
    <property type="molecule type" value="Genomic_DNA"/>
</dbReference>